<dbReference type="InterPro" id="IPR005864">
    <property type="entry name" value="ATP_synth_F0_bsu_bac"/>
</dbReference>
<dbReference type="CDD" id="cd06503">
    <property type="entry name" value="ATP-synt_Fo_b"/>
    <property type="match status" value="1"/>
</dbReference>
<evidence type="ECO:0000256" key="12">
    <source>
        <dbReference type="ARBA" id="ARBA00037847"/>
    </source>
</evidence>
<dbReference type="InterPro" id="IPR028987">
    <property type="entry name" value="ATP_synth_B-like_membr_sf"/>
</dbReference>
<keyword evidence="5 13" id="KW-0812">Transmembrane</keyword>
<evidence type="ECO:0000313" key="15">
    <source>
        <dbReference type="EMBL" id="ABE97160.1"/>
    </source>
</evidence>
<dbReference type="InterPro" id="IPR050059">
    <property type="entry name" value="ATP_synthase_B_chain"/>
</dbReference>
<comment type="function">
    <text evidence="13">Component of the F(0) channel, it forms part of the peripheral stalk, linking F(1) to F(0).</text>
</comment>
<protein>
    <recommendedName>
        <fullName evidence="13">ATP synthase subunit b</fullName>
    </recommendedName>
    <alternativeName>
        <fullName evidence="13">ATP synthase F(0) sector subunit b</fullName>
    </alternativeName>
    <alternativeName>
        <fullName evidence="13">ATPase subunit I</fullName>
    </alternativeName>
    <alternativeName>
        <fullName evidence="13">F-type ATPase subunit b</fullName>
        <shortName evidence="13">F-ATPase subunit b</shortName>
    </alternativeName>
</protein>
<dbReference type="GO" id="GO:0012505">
    <property type="term" value="C:endomembrane system"/>
    <property type="evidence" value="ECO:0007669"/>
    <property type="project" value="UniProtKB-SubCell"/>
</dbReference>
<feature type="transmembrane region" description="Helical" evidence="13">
    <location>
        <begin position="6"/>
        <end position="28"/>
    </location>
</feature>
<evidence type="ECO:0000256" key="6">
    <source>
        <dbReference type="ARBA" id="ARBA00022781"/>
    </source>
</evidence>
<reference evidence="15" key="1">
    <citation type="submission" date="2006-03" db="EMBL/GenBank/DDBJ databases">
        <title>Identification of genes coding for proton-ATPase in Pasteuria ramosa.</title>
        <authorList>
            <person name="Nong G."/>
            <person name="Chow V."/>
            <person name="Ebert D."/>
            <person name="Preston J.F."/>
        </authorList>
    </citation>
    <scope>NUCLEOTIDE SEQUENCE</scope>
</reference>
<evidence type="ECO:0000256" key="8">
    <source>
        <dbReference type="ARBA" id="ARBA00023065"/>
    </source>
</evidence>
<accession>Q1KT17</accession>
<comment type="similarity">
    <text evidence="1 13 14">Belongs to the ATPase B chain family.</text>
</comment>
<evidence type="ECO:0000256" key="14">
    <source>
        <dbReference type="RuleBase" id="RU003848"/>
    </source>
</evidence>
<dbReference type="InterPro" id="IPR002146">
    <property type="entry name" value="ATP_synth_b/b'su_bac/chlpt"/>
</dbReference>
<keyword evidence="3 13" id="KW-1003">Cell membrane</keyword>
<evidence type="ECO:0000256" key="11">
    <source>
        <dbReference type="ARBA" id="ARBA00025198"/>
    </source>
</evidence>
<evidence type="ECO:0000256" key="4">
    <source>
        <dbReference type="ARBA" id="ARBA00022547"/>
    </source>
</evidence>
<dbReference type="PANTHER" id="PTHR33445">
    <property type="entry name" value="ATP SYNTHASE SUBUNIT B', CHLOROPLASTIC"/>
    <property type="match status" value="1"/>
</dbReference>
<evidence type="ECO:0000256" key="3">
    <source>
        <dbReference type="ARBA" id="ARBA00022475"/>
    </source>
</evidence>
<dbReference type="HAMAP" id="MF_01398">
    <property type="entry name" value="ATP_synth_b_bprime"/>
    <property type="match status" value="1"/>
</dbReference>
<keyword evidence="8 13" id="KW-0406">Ion transport</keyword>
<keyword evidence="4 13" id="KW-0138">CF(0)</keyword>
<dbReference type="SUPFAM" id="SSF81573">
    <property type="entry name" value="F1F0 ATP synthase subunit B, membrane domain"/>
    <property type="match status" value="1"/>
</dbReference>
<dbReference type="EMBL" id="DQ451605">
    <property type="protein sequence ID" value="ABE97160.1"/>
    <property type="molecule type" value="Genomic_DNA"/>
</dbReference>
<keyword evidence="2 13" id="KW-0813">Transport</keyword>
<gene>
    <name evidence="13 15" type="primary">atpF</name>
</gene>
<dbReference type="PANTHER" id="PTHR33445:SF1">
    <property type="entry name" value="ATP SYNTHASE SUBUNIT B"/>
    <property type="match status" value="1"/>
</dbReference>
<evidence type="ECO:0000256" key="5">
    <source>
        <dbReference type="ARBA" id="ARBA00022692"/>
    </source>
</evidence>
<keyword evidence="10 13" id="KW-0066">ATP synthesis</keyword>
<sequence>MLEFELGTMIYQLIAFLILVFLIGRFALKPLLEIMEKRKQTIATDIHEAKDKHEQADKYLQQQKEVLLSARKEAKEIIAAACIKKEAEAATILLEARKTSDQLLSAAKAEIEKEKQLAIKQVRDKIGLLAVQPASRVLEKELDRKQHERLIVRYLKQVRS</sequence>
<comment type="function">
    <text evidence="11 13">F(1)F(0) ATP synthase produces ATP from ADP in the presence of a proton or sodium gradient. F-type ATPases consist of two structural domains, F(1) containing the extramembraneous catalytic core and F(0) containing the membrane proton channel, linked together by a central stalk and a peripheral stalk. During catalysis, ATP synthesis in the catalytic domain of F(1) is coupled via a rotary mechanism of the central stalk subunits to proton translocation.</text>
</comment>
<evidence type="ECO:0000256" key="10">
    <source>
        <dbReference type="ARBA" id="ARBA00023310"/>
    </source>
</evidence>
<evidence type="ECO:0000256" key="1">
    <source>
        <dbReference type="ARBA" id="ARBA00005513"/>
    </source>
</evidence>
<keyword evidence="9 13" id="KW-0472">Membrane</keyword>
<dbReference type="GO" id="GO:0046933">
    <property type="term" value="F:proton-transporting ATP synthase activity, rotational mechanism"/>
    <property type="evidence" value="ECO:0007669"/>
    <property type="project" value="UniProtKB-UniRule"/>
</dbReference>
<comment type="subcellular location">
    <subcellularLocation>
        <location evidence="13">Cell membrane</location>
        <topology evidence="13">Single-pass membrane protein</topology>
    </subcellularLocation>
    <subcellularLocation>
        <location evidence="12">Endomembrane system</location>
        <topology evidence="12">Single-pass membrane protein</topology>
    </subcellularLocation>
</comment>
<dbReference type="Pfam" id="PF00430">
    <property type="entry name" value="ATP-synt_B"/>
    <property type="match status" value="1"/>
</dbReference>
<comment type="subunit">
    <text evidence="13">F-type ATPases have 2 components, F(1) - the catalytic core - and F(0) - the membrane proton channel. F(1) has five subunits: alpha(3), beta(3), gamma(1), delta(1), epsilon(1). F(0) has three main subunits: a(1), b(2) and c(10-14). The alpha and beta chains form an alternating ring which encloses part of the gamma chain. F(1) is attached to F(0) by a central stalk formed by the gamma and epsilon chains, while a peripheral stalk is formed by the delta and b chains.</text>
</comment>
<organism evidence="15">
    <name type="scientific">Pasteuria ramosa</name>
    <dbReference type="NCBI Taxonomy" id="225322"/>
    <lineage>
        <taxon>Bacteria</taxon>
        <taxon>Bacillati</taxon>
        <taxon>Bacillota</taxon>
        <taxon>Bacilli</taxon>
        <taxon>Bacillales</taxon>
        <taxon>Pasteuriaceae</taxon>
        <taxon>Pasteuria</taxon>
    </lineage>
</organism>
<evidence type="ECO:0000256" key="13">
    <source>
        <dbReference type="HAMAP-Rule" id="MF_01398"/>
    </source>
</evidence>
<keyword evidence="6 13" id="KW-0375">Hydrogen ion transport</keyword>
<evidence type="ECO:0000256" key="2">
    <source>
        <dbReference type="ARBA" id="ARBA00022448"/>
    </source>
</evidence>
<dbReference type="GO" id="GO:0046961">
    <property type="term" value="F:proton-transporting ATPase activity, rotational mechanism"/>
    <property type="evidence" value="ECO:0007669"/>
    <property type="project" value="TreeGrafter"/>
</dbReference>
<keyword evidence="7 13" id="KW-1133">Transmembrane helix</keyword>
<evidence type="ECO:0000256" key="7">
    <source>
        <dbReference type="ARBA" id="ARBA00022989"/>
    </source>
</evidence>
<proteinExistence type="inferred from homology"/>
<dbReference type="AlphaFoldDB" id="Q1KT17"/>
<name>Q1KT17_9BACL</name>
<dbReference type="NCBIfam" id="TIGR01144">
    <property type="entry name" value="ATP_synt_b"/>
    <property type="match status" value="1"/>
</dbReference>
<dbReference type="GO" id="GO:0005886">
    <property type="term" value="C:plasma membrane"/>
    <property type="evidence" value="ECO:0007669"/>
    <property type="project" value="UniProtKB-SubCell"/>
</dbReference>
<dbReference type="GO" id="GO:0045259">
    <property type="term" value="C:proton-transporting ATP synthase complex"/>
    <property type="evidence" value="ECO:0007669"/>
    <property type="project" value="UniProtKB-KW"/>
</dbReference>
<evidence type="ECO:0000256" key="9">
    <source>
        <dbReference type="ARBA" id="ARBA00023136"/>
    </source>
</evidence>